<proteinExistence type="predicted"/>
<gene>
    <name evidence="2" type="ORF">GC106_16520</name>
</gene>
<dbReference type="PANTHER" id="PTHR34846:SF5">
    <property type="entry name" value="CARBOXYMUCONOLACTONE DECARBOXYLASE-LIKE DOMAIN-CONTAINING PROTEIN"/>
    <property type="match status" value="1"/>
</dbReference>
<dbReference type="RefSeq" id="WP_173126386.1">
    <property type="nucleotide sequence ID" value="NZ_CBCSGW010000038.1"/>
</dbReference>
<evidence type="ECO:0000313" key="3">
    <source>
        <dbReference type="Proteomes" id="UP000763557"/>
    </source>
</evidence>
<accession>A0ABX2EZG5</accession>
<comment type="caution">
    <text evidence="2">The sequence shown here is derived from an EMBL/GenBank/DDBJ whole genome shotgun (WGS) entry which is preliminary data.</text>
</comment>
<sequence>MTQRIQNLMGIPKAFKSLVAMGQVVEQAGREAGVEQVLLELIKIRASQLNGCAFCLDMHTRDTLKYGENPRRLFLLDAWRETDLFTEEERVALELTEVLTRLTDTQDVPDEVYERAMKVFNEAQYHAIVWMTVVINAFNRVNVPGRPKLPEEAA</sequence>
<dbReference type="InterPro" id="IPR003779">
    <property type="entry name" value="CMD-like"/>
</dbReference>
<reference evidence="2 3" key="1">
    <citation type="submission" date="2020-01" db="EMBL/GenBank/DDBJ databases">
        <title>Kibdelosporangium persica a novel Actinomycetes from a hot desert in Iran.</title>
        <authorList>
            <person name="Safaei N."/>
            <person name="Zaburannyi N."/>
            <person name="Mueller R."/>
            <person name="Wink J."/>
        </authorList>
    </citation>
    <scope>NUCLEOTIDE SEQUENCE [LARGE SCALE GENOMIC DNA]</scope>
    <source>
        <strain evidence="2 3">4NS15</strain>
    </source>
</reference>
<organism evidence="2 3">
    <name type="scientific">Kibdelosporangium persicum</name>
    <dbReference type="NCBI Taxonomy" id="2698649"/>
    <lineage>
        <taxon>Bacteria</taxon>
        <taxon>Bacillati</taxon>
        <taxon>Actinomycetota</taxon>
        <taxon>Actinomycetes</taxon>
        <taxon>Pseudonocardiales</taxon>
        <taxon>Pseudonocardiaceae</taxon>
        <taxon>Kibdelosporangium</taxon>
    </lineage>
</organism>
<dbReference type="InterPro" id="IPR029032">
    <property type="entry name" value="AhpD-like"/>
</dbReference>
<dbReference type="InterPro" id="IPR004675">
    <property type="entry name" value="AhpD_core"/>
</dbReference>
<keyword evidence="3" id="KW-1185">Reference proteome</keyword>
<dbReference type="SUPFAM" id="SSF69118">
    <property type="entry name" value="AhpD-like"/>
    <property type="match status" value="1"/>
</dbReference>
<dbReference type="NCBIfam" id="TIGR00778">
    <property type="entry name" value="ahpD_dom"/>
    <property type="match status" value="1"/>
</dbReference>
<dbReference type="Proteomes" id="UP000763557">
    <property type="component" value="Unassembled WGS sequence"/>
</dbReference>
<feature type="domain" description="Carboxymuconolactone decarboxylase-like" evidence="1">
    <location>
        <begin position="14"/>
        <end position="97"/>
    </location>
</feature>
<protein>
    <submittedName>
        <fullName evidence="2">Alkyl hydroperoxide reductase AhpD</fullName>
    </submittedName>
</protein>
<dbReference type="EMBL" id="JAAATY010000003">
    <property type="protein sequence ID" value="NRN64446.1"/>
    <property type="molecule type" value="Genomic_DNA"/>
</dbReference>
<dbReference type="PANTHER" id="PTHR34846">
    <property type="entry name" value="4-CARBOXYMUCONOLACTONE DECARBOXYLASE FAMILY PROTEIN (AFU_ORTHOLOGUE AFUA_6G11590)"/>
    <property type="match status" value="1"/>
</dbReference>
<evidence type="ECO:0000313" key="2">
    <source>
        <dbReference type="EMBL" id="NRN64446.1"/>
    </source>
</evidence>
<dbReference type="Pfam" id="PF02627">
    <property type="entry name" value="CMD"/>
    <property type="match status" value="1"/>
</dbReference>
<evidence type="ECO:0000259" key="1">
    <source>
        <dbReference type="Pfam" id="PF02627"/>
    </source>
</evidence>
<name>A0ABX2EZG5_9PSEU</name>
<dbReference type="Gene3D" id="1.20.1290.10">
    <property type="entry name" value="AhpD-like"/>
    <property type="match status" value="1"/>
</dbReference>